<dbReference type="Pfam" id="PF01370">
    <property type="entry name" value="Epimerase"/>
    <property type="match status" value="1"/>
</dbReference>
<sequence>MPALTPPALVLVTGASGFLGPYIVKALLDDGFKVRVTARDAAKADYLTTTFPGIDVAIVPDGAAPNAYDAAVLGVDGVVHAASPLDTTNTGDPALVIDPAVKGVTELLASAAKSSVKRVVQISSIAAIAHPNFDLPRVLTESDWNDESPAICAAIGASAPPFLKYLASKSLSERAFWDFFKASQKFDGVALDCALVRNVFGFADEIYGEPKGYAASQGRVEGSNTSLVPWITSPPDVDLTAQVFPCVDANDVAIAAVRALTVPAAGGERFLITTKTAQNNDFAIAISKGNKDTEFRVALDRKATTFENGKAERVLGMKFKDKDQVLAGSMRAIQAFLERKISHPPSGRWLIFHSGSIRLPSSHNRKVAVQIVDQALLLQRSFAGVLFRLSPNDVGWLKSIMADVQVLTISGDVWHGNRTLPFIALASMPAAQVKFLRCWVGTTWLIPPGTEEITIDLKVGPQEWNSMPTPTPLTYPPSVQRVRIALSVDRTALASVIYKLFRNFRPEIRWTTTGIDETTPSLDQQGLDLLGLIARMSGSEIEDVRAAFA</sequence>
<keyword evidence="1" id="KW-0560">Oxidoreductase</keyword>
<dbReference type="GeneID" id="85495692"/>
<dbReference type="Gene3D" id="3.40.50.720">
    <property type="entry name" value="NAD(P)-binding Rossmann-like Domain"/>
    <property type="match status" value="1"/>
</dbReference>
<dbReference type="KEGG" id="ccac:CcaHIS019_0406420"/>
<keyword evidence="5" id="KW-1185">Reference proteome</keyword>
<reference evidence="4" key="1">
    <citation type="journal article" date="2023" name="BMC Genomics">
        <title>Chromosome-level genome assemblies of Cutaneotrichosporon spp. (Trichosporonales, Basidiomycota) reveal imbalanced evolution between nucleotide sequences and chromosome synteny.</title>
        <authorList>
            <person name="Kobayashi Y."/>
            <person name="Kayamori A."/>
            <person name="Aoki K."/>
            <person name="Shiwa Y."/>
            <person name="Matsutani M."/>
            <person name="Fujita N."/>
            <person name="Sugita T."/>
            <person name="Iwasaki W."/>
            <person name="Tanaka N."/>
            <person name="Takashima M."/>
        </authorList>
    </citation>
    <scope>NUCLEOTIDE SEQUENCE</scope>
    <source>
        <strain evidence="4">HIS019</strain>
    </source>
</reference>
<evidence type="ECO:0000256" key="1">
    <source>
        <dbReference type="ARBA" id="ARBA00023002"/>
    </source>
</evidence>
<name>A0AA48L4K0_9TREE</name>
<dbReference type="PANTHER" id="PTHR10366">
    <property type="entry name" value="NAD DEPENDENT EPIMERASE/DEHYDRATASE"/>
    <property type="match status" value="1"/>
</dbReference>
<protein>
    <recommendedName>
        <fullName evidence="3">NAD-dependent epimerase/dehydratase domain-containing protein</fullName>
    </recommendedName>
</protein>
<feature type="domain" description="NAD-dependent epimerase/dehydratase" evidence="3">
    <location>
        <begin position="10"/>
        <end position="132"/>
    </location>
</feature>
<accession>A0AA48L4K0</accession>
<dbReference type="InterPro" id="IPR001509">
    <property type="entry name" value="Epimerase_deHydtase"/>
</dbReference>
<evidence type="ECO:0000256" key="2">
    <source>
        <dbReference type="ARBA" id="ARBA00023445"/>
    </source>
</evidence>
<dbReference type="InterPro" id="IPR036291">
    <property type="entry name" value="NAD(P)-bd_dom_sf"/>
</dbReference>
<organism evidence="4 5">
    <name type="scientific">Cutaneotrichosporon cavernicola</name>
    <dbReference type="NCBI Taxonomy" id="279322"/>
    <lineage>
        <taxon>Eukaryota</taxon>
        <taxon>Fungi</taxon>
        <taxon>Dikarya</taxon>
        <taxon>Basidiomycota</taxon>
        <taxon>Agaricomycotina</taxon>
        <taxon>Tremellomycetes</taxon>
        <taxon>Trichosporonales</taxon>
        <taxon>Trichosporonaceae</taxon>
        <taxon>Cutaneotrichosporon</taxon>
    </lineage>
</organism>
<evidence type="ECO:0000313" key="5">
    <source>
        <dbReference type="Proteomes" id="UP001233271"/>
    </source>
</evidence>
<dbReference type="InterPro" id="IPR050425">
    <property type="entry name" value="NAD(P)_dehydrat-like"/>
</dbReference>
<gene>
    <name evidence="4" type="ORF">CcaverHIS019_0406420</name>
</gene>
<proteinExistence type="inferred from homology"/>
<dbReference type="PANTHER" id="PTHR10366:SF564">
    <property type="entry name" value="STEROL-4-ALPHA-CARBOXYLATE 3-DEHYDROGENASE, DECARBOXYLATING"/>
    <property type="match status" value="1"/>
</dbReference>
<dbReference type="EMBL" id="AP028215">
    <property type="protein sequence ID" value="BEI91822.1"/>
    <property type="molecule type" value="Genomic_DNA"/>
</dbReference>
<dbReference type="RefSeq" id="XP_060457087.1">
    <property type="nucleotide sequence ID" value="XM_060600499.1"/>
</dbReference>
<evidence type="ECO:0000259" key="3">
    <source>
        <dbReference type="Pfam" id="PF01370"/>
    </source>
</evidence>
<dbReference type="GO" id="GO:0016616">
    <property type="term" value="F:oxidoreductase activity, acting on the CH-OH group of donors, NAD or NADP as acceptor"/>
    <property type="evidence" value="ECO:0007669"/>
    <property type="project" value="TreeGrafter"/>
</dbReference>
<dbReference type="SUPFAM" id="SSF51735">
    <property type="entry name" value="NAD(P)-binding Rossmann-fold domains"/>
    <property type="match status" value="1"/>
</dbReference>
<evidence type="ECO:0000313" key="4">
    <source>
        <dbReference type="EMBL" id="BEI91822.1"/>
    </source>
</evidence>
<dbReference type="AlphaFoldDB" id="A0AA48L4K0"/>
<dbReference type="Proteomes" id="UP001233271">
    <property type="component" value="Chromosome 4"/>
</dbReference>
<comment type="similarity">
    <text evidence="2">Belongs to the NAD(P)-dependent epimerase/dehydratase family. Dihydroflavonol-4-reductase subfamily.</text>
</comment>